<dbReference type="Proteomes" id="UP000011058">
    <property type="component" value="Chromosome"/>
</dbReference>
<dbReference type="PATRIC" id="fig|1166018.3.peg.3325"/>
<keyword evidence="2" id="KW-0489">Methyltransferase</keyword>
<dbReference type="OrthoDB" id="9812600at2"/>
<dbReference type="GO" id="GO:0008171">
    <property type="term" value="F:O-methyltransferase activity"/>
    <property type="evidence" value="ECO:0007669"/>
    <property type="project" value="TreeGrafter"/>
</dbReference>
<dbReference type="eggNOG" id="COG0438">
    <property type="taxonomic scope" value="Bacteria"/>
</dbReference>
<accession>I0K647</accession>
<dbReference type="SUPFAM" id="SSF53335">
    <property type="entry name" value="S-adenosyl-L-methionine-dependent methyltransferases"/>
    <property type="match status" value="1"/>
</dbReference>
<feature type="domain" description="Methyltransferase FkbM" evidence="1">
    <location>
        <begin position="45"/>
        <end position="202"/>
    </location>
</feature>
<evidence type="ECO:0000313" key="3">
    <source>
        <dbReference type="Proteomes" id="UP000011058"/>
    </source>
</evidence>
<dbReference type="GO" id="GO:0032259">
    <property type="term" value="P:methylation"/>
    <property type="evidence" value="ECO:0007669"/>
    <property type="project" value="UniProtKB-KW"/>
</dbReference>
<sequence>MTRLEKIAALPAALQGYLFTDPARNGEYRFLTRLVKYKHKPTIIDVGSNIGEYAQKILTINQFACIHCFEPVNSTFLELSKNLIDTTVKLNNFGLSDQCTEATINVYGETWGINSLYALGERVADLAPPRAERIQLSTLDRYVAEQQLTTIDFLKIDVEGHELNVLRGASQTLKSKQIHAIQFEYNYLWKQTSNTLEGVFDLLGSDFDYYRLTPWGKWPVGRRFSASLENYPAAANYVALLRR</sequence>
<dbReference type="KEGG" id="fae:FAES_1590"/>
<dbReference type="InterPro" id="IPR053188">
    <property type="entry name" value="FkbM_Methyltransferase"/>
</dbReference>
<gene>
    <name evidence="2" type="primary">noeI</name>
    <name evidence="2" type="ORF">FAES_1590</name>
</gene>
<organism evidence="2 3">
    <name type="scientific">Fibrella aestuarina BUZ 2</name>
    <dbReference type="NCBI Taxonomy" id="1166018"/>
    <lineage>
        <taxon>Bacteria</taxon>
        <taxon>Pseudomonadati</taxon>
        <taxon>Bacteroidota</taxon>
        <taxon>Cytophagia</taxon>
        <taxon>Cytophagales</taxon>
        <taxon>Spirosomataceae</taxon>
        <taxon>Fibrella</taxon>
    </lineage>
</organism>
<dbReference type="HOGENOM" id="CLU_068034_0_0_10"/>
<keyword evidence="2" id="KW-0808">Transferase</keyword>
<dbReference type="STRING" id="1166018.FAES_1590"/>
<reference evidence="2 3" key="1">
    <citation type="journal article" date="2012" name="J. Bacteriol.">
        <title>Genome Sequence of Fibrella aestuarina BUZ 2T, a Filamentous Marine Bacterium.</title>
        <authorList>
            <person name="Filippini M."/>
            <person name="Qi W."/>
            <person name="Blom J."/>
            <person name="Goesmann A."/>
            <person name="Smits T.H."/>
            <person name="Bagheri H.C."/>
        </authorList>
    </citation>
    <scope>NUCLEOTIDE SEQUENCE [LARGE SCALE GENOMIC DNA]</scope>
    <source>
        <strain evidence="3">BUZ 2T</strain>
    </source>
</reference>
<dbReference type="RefSeq" id="WP_015330699.1">
    <property type="nucleotide sequence ID" value="NC_020054.1"/>
</dbReference>
<dbReference type="PANTHER" id="PTHR36973:SF4">
    <property type="entry name" value="NODULATION PROTEIN"/>
    <property type="match status" value="1"/>
</dbReference>
<dbReference type="Gene3D" id="3.40.50.150">
    <property type="entry name" value="Vaccinia Virus protein VP39"/>
    <property type="match status" value="1"/>
</dbReference>
<dbReference type="Pfam" id="PF05050">
    <property type="entry name" value="Methyltransf_21"/>
    <property type="match status" value="1"/>
</dbReference>
<dbReference type="InterPro" id="IPR006342">
    <property type="entry name" value="FkbM_mtfrase"/>
</dbReference>
<keyword evidence="3" id="KW-1185">Reference proteome</keyword>
<evidence type="ECO:0000259" key="1">
    <source>
        <dbReference type="Pfam" id="PF05050"/>
    </source>
</evidence>
<dbReference type="NCBIfam" id="TIGR01444">
    <property type="entry name" value="fkbM_fam"/>
    <property type="match status" value="1"/>
</dbReference>
<proteinExistence type="predicted"/>
<dbReference type="InterPro" id="IPR029063">
    <property type="entry name" value="SAM-dependent_MTases_sf"/>
</dbReference>
<dbReference type="PANTHER" id="PTHR36973">
    <property type="entry name" value="SLL1456 PROTEIN-RELATED"/>
    <property type="match status" value="1"/>
</dbReference>
<dbReference type="EMBL" id="HE796683">
    <property type="protein sequence ID" value="CCG99600.1"/>
    <property type="molecule type" value="Genomic_DNA"/>
</dbReference>
<protein>
    <submittedName>
        <fullName evidence="2">Methyltransferase FkbM</fullName>
    </submittedName>
</protein>
<dbReference type="AlphaFoldDB" id="I0K647"/>
<evidence type="ECO:0000313" key="2">
    <source>
        <dbReference type="EMBL" id="CCG99600.1"/>
    </source>
</evidence>
<name>I0K647_9BACT</name>